<evidence type="ECO:0008006" key="4">
    <source>
        <dbReference type="Google" id="ProtNLM"/>
    </source>
</evidence>
<gene>
    <name evidence="2" type="ORF">KY290_017665</name>
</gene>
<sequence length="550" mass="63285">MKNVIQQDEVYYSAVKGPYQLNEDICPAFPPMQLSEDSAAFQHGSNLLTPKQKLVCNEAADLALLSNSSASSCSSSSDISAKEGFDSLTLTPEFDSESYSSSPDEHQKSALSGVKTTLQGDYLEMENKEENAYGIDHESLDCTSKLREDREYEMVLNSIMDQEHKLSVSDQKIQFSEEEIQGLKYELERNEAVAKLIVFLKVQLDTARSEVTMHKDDLEMDRSTIQELQKQVALLESQVSNSDYKIERWESELEMTREKLEASEEEVAKLKHDCSKVITENTCYLADQLELTQEELTLLKGKLESEERRASELHEGVMRYKADISDCDQEIRRINAVLEETQQNFYMQKEQFQSQMTSLSEQQVLQEARTEQLEMQNRSLERKASQCGAQMVEMKTLHEVQEIKWKAEIECLKMEINKKGEEVQGLNKDLDKLKLDYDTVVAEKDEEHAKVQTLGAEVTSRDIQIQEMEDHLKQLIAGSESAQKSIEELRLKVEELHNEVERQTLVISDRAEEKREAIRQLCFSLEHYRIGYKELLQDCMQRRRHAVIAA</sequence>
<proteinExistence type="predicted"/>
<protein>
    <recommendedName>
        <fullName evidence="4">ATP binding protein</fullName>
    </recommendedName>
</protein>
<name>A0ABQ7VC11_SOLTU</name>
<accession>A0ABQ7VC11</accession>
<feature type="coiled-coil region" evidence="1">
    <location>
        <begin position="409"/>
        <end position="443"/>
    </location>
</feature>
<dbReference type="Proteomes" id="UP000826656">
    <property type="component" value="Unassembled WGS sequence"/>
</dbReference>
<dbReference type="PANTHER" id="PTHR32258">
    <property type="entry name" value="PROTEIN NETWORKED 4A"/>
    <property type="match status" value="1"/>
</dbReference>
<dbReference type="EMBL" id="JAIVGD010000013">
    <property type="protein sequence ID" value="KAH0761592.1"/>
    <property type="molecule type" value="Genomic_DNA"/>
</dbReference>
<keyword evidence="1" id="KW-0175">Coiled coil</keyword>
<dbReference type="InterPro" id="IPR051861">
    <property type="entry name" value="NET_actin-binding_domain"/>
</dbReference>
<reference evidence="2 3" key="1">
    <citation type="journal article" date="2021" name="bioRxiv">
        <title>Chromosome-scale and haplotype-resolved genome assembly of a tetraploid potato cultivar.</title>
        <authorList>
            <person name="Sun H."/>
            <person name="Jiao W.-B."/>
            <person name="Krause K."/>
            <person name="Campoy J.A."/>
            <person name="Goel M."/>
            <person name="Folz-Donahue K."/>
            <person name="Kukat C."/>
            <person name="Huettel B."/>
            <person name="Schneeberger K."/>
        </authorList>
    </citation>
    <scope>NUCLEOTIDE SEQUENCE [LARGE SCALE GENOMIC DNA]</scope>
    <source>
        <strain evidence="2">SolTubOtavaFocal</strain>
        <tissue evidence="2">Leaves</tissue>
    </source>
</reference>
<dbReference type="PANTHER" id="PTHR32258:SF14">
    <property type="entry name" value="GB|AAF19561.1"/>
    <property type="match status" value="1"/>
</dbReference>
<keyword evidence="3" id="KW-1185">Reference proteome</keyword>
<evidence type="ECO:0000313" key="2">
    <source>
        <dbReference type="EMBL" id="KAH0761592.1"/>
    </source>
</evidence>
<evidence type="ECO:0000313" key="3">
    <source>
        <dbReference type="Proteomes" id="UP000826656"/>
    </source>
</evidence>
<evidence type="ECO:0000256" key="1">
    <source>
        <dbReference type="SAM" id="Coils"/>
    </source>
</evidence>
<organism evidence="2 3">
    <name type="scientific">Solanum tuberosum</name>
    <name type="common">Potato</name>
    <dbReference type="NCBI Taxonomy" id="4113"/>
    <lineage>
        <taxon>Eukaryota</taxon>
        <taxon>Viridiplantae</taxon>
        <taxon>Streptophyta</taxon>
        <taxon>Embryophyta</taxon>
        <taxon>Tracheophyta</taxon>
        <taxon>Spermatophyta</taxon>
        <taxon>Magnoliopsida</taxon>
        <taxon>eudicotyledons</taxon>
        <taxon>Gunneridae</taxon>
        <taxon>Pentapetalae</taxon>
        <taxon>asterids</taxon>
        <taxon>lamiids</taxon>
        <taxon>Solanales</taxon>
        <taxon>Solanaceae</taxon>
        <taxon>Solanoideae</taxon>
        <taxon>Solaneae</taxon>
        <taxon>Solanum</taxon>
    </lineage>
</organism>
<feature type="coiled-coil region" evidence="1">
    <location>
        <begin position="218"/>
        <end position="344"/>
    </location>
</feature>
<feature type="coiled-coil region" evidence="1">
    <location>
        <begin position="472"/>
        <end position="506"/>
    </location>
</feature>
<dbReference type="Gene3D" id="1.10.287.1490">
    <property type="match status" value="1"/>
</dbReference>
<comment type="caution">
    <text evidence="2">The sequence shown here is derived from an EMBL/GenBank/DDBJ whole genome shotgun (WGS) entry which is preliminary data.</text>
</comment>